<reference evidence="2" key="2">
    <citation type="submission" date="2020-09" db="EMBL/GenBank/DDBJ databases">
        <authorList>
            <person name="Sun Q."/>
            <person name="Ohkuma M."/>
        </authorList>
    </citation>
    <scope>NUCLEOTIDE SEQUENCE</scope>
    <source>
        <strain evidence="2">JCM 3313</strain>
    </source>
</reference>
<dbReference type="RefSeq" id="WP_229795858.1">
    <property type="nucleotide sequence ID" value="NZ_BMRG01000006.1"/>
</dbReference>
<proteinExistence type="predicted"/>
<sequence length="120" mass="12843">MHVLKKVATVAAIAAGFMMAGSPAFATSGEPHYYGYGYGDVPGVEWLNYEDNESNTADQVGLINLNDSELLSDVYLCGLEVLPIVPILSESDTITCYSEDENETAIVGNETDIDTETAAE</sequence>
<protein>
    <submittedName>
        <fullName evidence="2">Uncharacterized protein</fullName>
    </submittedName>
</protein>
<evidence type="ECO:0000256" key="1">
    <source>
        <dbReference type="SAM" id="SignalP"/>
    </source>
</evidence>
<keyword evidence="3" id="KW-1185">Reference proteome</keyword>
<dbReference type="Proteomes" id="UP000639606">
    <property type="component" value="Unassembled WGS sequence"/>
</dbReference>
<name>A0A918EFD0_9PSEU</name>
<gene>
    <name evidence="2" type="ORF">GCM10010185_35780</name>
</gene>
<comment type="caution">
    <text evidence="2">The sequence shown here is derived from an EMBL/GenBank/DDBJ whole genome shotgun (WGS) entry which is preliminary data.</text>
</comment>
<evidence type="ECO:0000313" key="3">
    <source>
        <dbReference type="Proteomes" id="UP000639606"/>
    </source>
</evidence>
<dbReference type="EMBL" id="BMRG01000006">
    <property type="protein sequence ID" value="GGP60199.1"/>
    <property type="molecule type" value="Genomic_DNA"/>
</dbReference>
<evidence type="ECO:0000313" key="2">
    <source>
        <dbReference type="EMBL" id="GGP60199.1"/>
    </source>
</evidence>
<organism evidence="2 3">
    <name type="scientific">Saccharothrix coeruleofusca</name>
    <dbReference type="NCBI Taxonomy" id="33919"/>
    <lineage>
        <taxon>Bacteria</taxon>
        <taxon>Bacillati</taxon>
        <taxon>Actinomycetota</taxon>
        <taxon>Actinomycetes</taxon>
        <taxon>Pseudonocardiales</taxon>
        <taxon>Pseudonocardiaceae</taxon>
        <taxon>Saccharothrix</taxon>
    </lineage>
</organism>
<accession>A0A918EFD0</accession>
<feature type="chain" id="PRO_5037481019" evidence="1">
    <location>
        <begin position="27"/>
        <end position="120"/>
    </location>
</feature>
<reference evidence="2" key="1">
    <citation type="journal article" date="2014" name="Int. J. Syst. Evol. Microbiol.">
        <title>Complete genome sequence of Corynebacterium casei LMG S-19264T (=DSM 44701T), isolated from a smear-ripened cheese.</title>
        <authorList>
            <consortium name="US DOE Joint Genome Institute (JGI-PGF)"/>
            <person name="Walter F."/>
            <person name="Albersmeier A."/>
            <person name="Kalinowski J."/>
            <person name="Ruckert C."/>
        </authorList>
    </citation>
    <scope>NUCLEOTIDE SEQUENCE</scope>
    <source>
        <strain evidence="2">JCM 3313</strain>
    </source>
</reference>
<keyword evidence="1" id="KW-0732">Signal</keyword>
<dbReference type="AlphaFoldDB" id="A0A918EFD0"/>
<feature type="signal peptide" evidence="1">
    <location>
        <begin position="1"/>
        <end position="26"/>
    </location>
</feature>